<evidence type="ECO:0000256" key="4">
    <source>
        <dbReference type="ARBA" id="ARBA00023136"/>
    </source>
</evidence>
<evidence type="ECO:0000256" key="1">
    <source>
        <dbReference type="ARBA" id="ARBA00004141"/>
    </source>
</evidence>
<feature type="transmembrane region" description="Helical" evidence="5">
    <location>
        <begin position="185"/>
        <end position="206"/>
    </location>
</feature>
<feature type="domain" description="EamA" evidence="6">
    <location>
        <begin position="4"/>
        <end position="142"/>
    </location>
</feature>
<feature type="transmembrane region" description="Helical" evidence="5">
    <location>
        <begin position="64"/>
        <end position="81"/>
    </location>
</feature>
<dbReference type="EMBL" id="CAEZSN010000094">
    <property type="protein sequence ID" value="CAB4546774.1"/>
    <property type="molecule type" value="Genomic_DNA"/>
</dbReference>
<sequence length="294" mass="31062">MSRKGLFLFLATGLAWGMPYFFIRIAAAEFSAPMIIFARTLVGAAVLIPLAIKRGVLKETLKAWPYVLAFAVLEMVGPWWLLTTAEGGNPSHINSGLAGLLIATVPFFGVFISYFYIGDKSVIHPKTLFGLAVGFIGLVLLVGIDSVTGAVEPIWVGAVILAAIGYAIAPAIISKKIPNVPSEGVISVSMVLVAAVYVIPAFLNPLASPTAKPSADGWIALAVLGVVCSAIAFALFFELIREIGSMRASTITYMNTVIAIVLGVTFLSEPLTPGMMIGIPLVIVGSIFATRKHK</sequence>
<organism evidence="7">
    <name type="scientific">freshwater metagenome</name>
    <dbReference type="NCBI Taxonomy" id="449393"/>
    <lineage>
        <taxon>unclassified sequences</taxon>
        <taxon>metagenomes</taxon>
        <taxon>ecological metagenomes</taxon>
    </lineage>
</organism>
<dbReference type="InterPro" id="IPR000620">
    <property type="entry name" value="EamA_dom"/>
</dbReference>
<feature type="transmembrane region" description="Helical" evidence="5">
    <location>
        <begin position="128"/>
        <end position="148"/>
    </location>
</feature>
<dbReference type="GO" id="GO:0016020">
    <property type="term" value="C:membrane"/>
    <property type="evidence" value="ECO:0007669"/>
    <property type="project" value="UniProtKB-SubCell"/>
</dbReference>
<dbReference type="Pfam" id="PF00892">
    <property type="entry name" value="EamA"/>
    <property type="match status" value="2"/>
</dbReference>
<evidence type="ECO:0000313" key="7">
    <source>
        <dbReference type="EMBL" id="CAB4546774.1"/>
    </source>
</evidence>
<evidence type="ECO:0000256" key="2">
    <source>
        <dbReference type="ARBA" id="ARBA00022692"/>
    </source>
</evidence>
<feature type="transmembrane region" description="Helical" evidence="5">
    <location>
        <begin position="93"/>
        <end position="116"/>
    </location>
</feature>
<feature type="transmembrane region" description="Helical" evidence="5">
    <location>
        <begin position="251"/>
        <end position="268"/>
    </location>
</feature>
<protein>
    <submittedName>
        <fullName evidence="7">Unannotated protein</fullName>
    </submittedName>
</protein>
<keyword evidence="4 5" id="KW-0472">Membrane</keyword>
<proteinExistence type="predicted"/>
<evidence type="ECO:0000256" key="5">
    <source>
        <dbReference type="SAM" id="Phobius"/>
    </source>
</evidence>
<keyword evidence="3 5" id="KW-1133">Transmembrane helix</keyword>
<comment type="subcellular location">
    <subcellularLocation>
        <location evidence="1">Membrane</location>
        <topology evidence="1">Multi-pass membrane protein</topology>
    </subcellularLocation>
</comment>
<feature type="transmembrane region" description="Helical" evidence="5">
    <location>
        <begin position="33"/>
        <end position="52"/>
    </location>
</feature>
<dbReference type="SUPFAM" id="SSF103481">
    <property type="entry name" value="Multidrug resistance efflux transporter EmrE"/>
    <property type="match status" value="2"/>
</dbReference>
<keyword evidence="2 5" id="KW-0812">Transmembrane</keyword>
<evidence type="ECO:0000256" key="3">
    <source>
        <dbReference type="ARBA" id="ARBA00022989"/>
    </source>
</evidence>
<name>A0A6J6C6R9_9ZZZZ</name>
<dbReference type="AlphaFoldDB" id="A0A6J6C6R9"/>
<feature type="domain" description="EamA" evidence="6">
    <location>
        <begin position="154"/>
        <end position="289"/>
    </location>
</feature>
<feature type="transmembrane region" description="Helical" evidence="5">
    <location>
        <begin position="154"/>
        <end position="173"/>
    </location>
</feature>
<feature type="transmembrane region" description="Helical" evidence="5">
    <location>
        <begin position="274"/>
        <end position="290"/>
    </location>
</feature>
<feature type="transmembrane region" description="Helical" evidence="5">
    <location>
        <begin position="218"/>
        <end position="239"/>
    </location>
</feature>
<reference evidence="7" key="1">
    <citation type="submission" date="2020-05" db="EMBL/GenBank/DDBJ databases">
        <authorList>
            <person name="Chiriac C."/>
            <person name="Salcher M."/>
            <person name="Ghai R."/>
            <person name="Kavagutti S V."/>
        </authorList>
    </citation>
    <scope>NUCLEOTIDE SEQUENCE</scope>
</reference>
<gene>
    <name evidence="7" type="ORF">UFOPK1433_00849</name>
    <name evidence="8" type="ORF">UFOPK1843_01170</name>
</gene>
<evidence type="ECO:0000313" key="8">
    <source>
        <dbReference type="EMBL" id="CAB4616645.1"/>
    </source>
</evidence>
<dbReference type="PANTHER" id="PTHR32322">
    <property type="entry name" value="INNER MEMBRANE TRANSPORTER"/>
    <property type="match status" value="1"/>
</dbReference>
<dbReference type="PANTHER" id="PTHR32322:SF2">
    <property type="entry name" value="EAMA DOMAIN-CONTAINING PROTEIN"/>
    <property type="match status" value="1"/>
</dbReference>
<evidence type="ECO:0000259" key="6">
    <source>
        <dbReference type="Pfam" id="PF00892"/>
    </source>
</evidence>
<dbReference type="InterPro" id="IPR050638">
    <property type="entry name" value="AA-Vitamin_Transporters"/>
</dbReference>
<dbReference type="EMBL" id="CAEZUR010000134">
    <property type="protein sequence ID" value="CAB4616645.1"/>
    <property type="molecule type" value="Genomic_DNA"/>
</dbReference>
<accession>A0A6J6C6R9</accession>
<dbReference type="InterPro" id="IPR037185">
    <property type="entry name" value="EmrE-like"/>
</dbReference>